<evidence type="ECO:0000313" key="2">
    <source>
        <dbReference type="Proteomes" id="UP000268093"/>
    </source>
</evidence>
<accession>A0A433DI01</accession>
<dbReference type="OrthoDB" id="3364872at2759"/>
<dbReference type="EMBL" id="RBNI01001472">
    <property type="protein sequence ID" value="RUP50405.1"/>
    <property type="molecule type" value="Genomic_DNA"/>
</dbReference>
<sequence length="353" mass="38400">MLKLSKPQLKKSTITHTGKPGSDDAESDEGERPKPDALFDNGVGDSDGASDPHNDGYDSDGEPITTKPKAKPIKANPSAAQLIKAKEKEKQERRKAWKEKEKARKAKEKAKKAGKGPMSMFVDTLYSGSESESEPDWDDPNFDKIYNGAGKDKKNRKGQRARRDEPLVNLFGIGPFLIFVHCHREWEKKYGPEAKHLKLAPPKRGFGARDGKSKYGRRSDRDAAPTLVAPTGANDMPLGARMGGNGAAGADAPALHPSWEAKRRQQQALAAVGFQGKKIVFGEEGEKREVEVKAKGGKGANGTNGAWGKGNKEKEELHPSWEAKRLQTEMMSAALSGWGGGGMNKKIVFNDSD</sequence>
<dbReference type="PANTHER" id="PTHR23325">
    <property type="entry name" value="SERUM RESPONSE FACTOR-BINDING"/>
    <property type="match status" value="1"/>
</dbReference>
<dbReference type="GO" id="GO:0030686">
    <property type="term" value="C:90S preribosome"/>
    <property type="evidence" value="ECO:0007669"/>
    <property type="project" value="TreeGrafter"/>
</dbReference>
<name>A0A433DI01_9FUNG</name>
<dbReference type="InterPro" id="IPR037393">
    <property type="entry name" value="Bud22/SRFB1"/>
</dbReference>
<dbReference type="GO" id="GO:0005634">
    <property type="term" value="C:nucleus"/>
    <property type="evidence" value="ECO:0007669"/>
    <property type="project" value="TreeGrafter"/>
</dbReference>
<dbReference type="PANTHER" id="PTHR23325:SF1">
    <property type="entry name" value="SERUM RESPONSE FACTOR-BINDING PROTEIN 1"/>
    <property type="match status" value="1"/>
</dbReference>
<dbReference type="Pfam" id="PF09073">
    <property type="entry name" value="BUD22"/>
    <property type="match status" value="1"/>
</dbReference>
<proteinExistence type="predicted"/>
<gene>
    <name evidence="1" type="ORF">BC936DRAFT_139331</name>
</gene>
<protein>
    <submittedName>
        <fullName evidence="1">BUD22-domain-containing protein</fullName>
    </submittedName>
</protein>
<dbReference type="InterPro" id="IPR015158">
    <property type="entry name" value="Bud22_dom"/>
</dbReference>
<dbReference type="GO" id="GO:0030490">
    <property type="term" value="P:maturation of SSU-rRNA"/>
    <property type="evidence" value="ECO:0007669"/>
    <property type="project" value="TreeGrafter"/>
</dbReference>
<evidence type="ECO:0000313" key="1">
    <source>
        <dbReference type="EMBL" id="RUP50405.1"/>
    </source>
</evidence>
<keyword evidence="2" id="KW-1185">Reference proteome</keyword>
<organism evidence="1 2">
    <name type="scientific">Jimgerdemannia flammicorona</name>
    <dbReference type="NCBI Taxonomy" id="994334"/>
    <lineage>
        <taxon>Eukaryota</taxon>
        <taxon>Fungi</taxon>
        <taxon>Fungi incertae sedis</taxon>
        <taxon>Mucoromycota</taxon>
        <taxon>Mucoromycotina</taxon>
        <taxon>Endogonomycetes</taxon>
        <taxon>Endogonales</taxon>
        <taxon>Endogonaceae</taxon>
        <taxon>Jimgerdemannia</taxon>
    </lineage>
</organism>
<reference evidence="1 2" key="1">
    <citation type="journal article" date="2018" name="New Phytol.">
        <title>Phylogenomics of Endogonaceae and evolution of mycorrhizas within Mucoromycota.</title>
        <authorList>
            <person name="Chang Y."/>
            <person name="Desiro A."/>
            <person name="Na H."/>
            <person name="Sandor L."/>
            <person name="Lipzen A."/>
            <person name="Clum A."/>
            <person name="Barry K."/>
            <person name="Grigoriev I.V."/>
            <person name="Martin F.M."/>
            <person name="Stajich J.E."/>
            <person name="Smith M.E."/>
            <person name="Bonito G."/>
            <person name="Spatafora J.W."/>
        </authorList>
    </citation>
    <scope>NUCLEOTIDE SEQUENCE [LARGE SCALE GENOMIC DNA]</scope>
    <source>
        <strain evidence="1 2">GMNB39</strain>
    </source>
</reference>
<dbReference type="Proteomes" id="UP000268093">
    <property type="component" value="Unassembled WGS sequence"/>
</dbReference>
<comment type="caution">
    <text evidence="1">The sequence shown here is derived from an EMBL/GenBank/DDBJ whole genome shotgun (WGS) entry which is preliminary data.</text>
</comment>
<dbReference type="AlphaFoldDB" id="A0A433DI01"/>